<accession>A0A8S5UA95</accession>
<dbReference type="EMBL" id="BK016052">
    <property type="protein sequence ID" value="DAF91380.1"/>
    <property type="molecule type" value="Genomic_DNA"/>
</dbReference>
<reference evidence="1" key="1">
    <citation type="journal article" date="2021" name="Proc. Natl. Acad. Sci. U.S.A.">
        <title>A Catalog of Tens of Thousands of Viruses from Human Metagenomes Reveals Hidden Associations with Chronic Diseases.</title>
        <authorList>
            <person name="Tisza M.J."/>
            <person name="Buck C.B."/>
        </authorList>
    </citation>
    <scope>NUCLEOTIDE SEQUENCE</scope>
    <source>
        <strain evidence="1">CtZYN8</strain>
    </source>
</reference>
<evidence type="ECO:0000313" key="1">
    <source>
        <dbReference type="EMBL" id="DAF91380.1"/>
    </source>
</evidence>
<name>A0A8S5UA95_9CAUD</name>
<organism evidence="1">
    <name type="scientific">Myoviridae sp. ctZYN8</name>
    <dbReference type="NCBI Taxonomy" id="2825128"/>
    <lineage>
        <taxon>Viruses</taxon>
        <taxon>Duplodnaviria</taxon>
        <taxon>Heunggongvirae</taxon>
        <taxon>Uroviricota</taxon>
        <taxon>Caudoviricetes</taxon>
    </lineage>
</organism>
<proteinExistence type="predicted"/>
<dbReference type="NCBIfam" id="NF045672">
    <property type="entry name" value="MCP_gp7_epsi_15"/>
    <property type="match status" value="1"/>
</dbReference>
<sequence length="342" mass="36397">MPILTLLDVATRNGTEKEIGIIEEINKAAPEVTQLHTVTGSKTSFSVQVRVGIPKPGFRTANTPATFVASKYKKVNVELMPMSTVAFVDDITLQTSDDSEPQVLADEATGVAQGAILSAGAQMFYGLRFDKKGFPGLPDYVDGPMLITANPAKEKTEEGTSVYLVASGPKGVQFRYGKNRTLHLGPWREMTIPGTDPETGEPGLIPGKGANFSTFLAMISLSKGTQARLKNLGTGEGTTLNDDMLADLIETFPRDVTPTHFIMNRQSASQLRKSRQAVVASVNGGSIGGGSVGSAPMPTEAHGIPIIITDSILNDESDLSSIKDITHWGLNPGKKVANTKNK</sequence>
<dbReference type="InterPro" id="IPR048813">
    <property type="entry name" value="GP7-like"/>
</dbReference>
<dbReference type="Pfam" id="PF20911">
    <property type="entry name" value="GP7"/>
    <property type="match status" value="1"/>
</dbReference>
<protein>
    <submittedName>
        <fullName evidence="1">Major capsid protein</fullName>
    </submittedName>
</protein>